<comment type="caution">
    <text evidence="2">The sequence shown here is derived from an EMBL/GenBank/DDBJ whole genome shotgun (WGS) entry which is preliminary data.</text>
</comment>
<accession>A0AA40C8W4</accession>
<dbReference type="Proteomes" id="UP001174934">
    <property type="component" value="Unassembled WGS sequence"/>
</dbReference>
<evidence type="ECO:0000313" key="3">
    <source>
        <dbReference type="Proteomes" id="UP001174934"/>
    </source>
</evidence>
<sequence length="735" mass="82436">MESSTLFALEDGHEAEGAGEEVGFLLDARSYQPEEEEEEVVVERVVKDVSEPEAELPEVRGVSAKMWQPLALEKGSSSKDGMFVCDPSRADYRTTSQEPAAKEMGRKQRIATLKPLDRLASANVWRAENIARQIQQQQHWLKFPKVVSAGLWQPTLRSDGSLERGLFKLDANRTEYRTTALEPAAKEMDRKLRPAVLEPLGKLTSTSLWSVESASKKMERNWLKLDSEKKVSVGMWQMPQLADTSSDRQLFTFNSNRTVFRTTTQEPAAKDMARKPRPAVLQPLEQLSSTSLWTVENSAKQATKHWTGQQPPHKTGLPPYGRPSRPATRSDGLPPARGLGRRSPRGNPSFHPRPTFDSATRHPVFAASSLATRSEWFHPAAKGYTYDIAIVHPAFFGSLAITCPLESVHPAMAAYAAKKLRRQRSKRDVSSGSSRERSRSRGHGSSSSSSSSYTHSHSLSRSDSSRSLRKDEIRAQIRALEQEEVVPVPPVPAFSADPMFQAQMEAMEQERLYIQKAAREDYNRRATMRATYYAQEEQMPSTPLEELQRQMASQVRQSLVWMKSEPALSVAEAAGVGANVAASEGVEAKRAARPYRAQMPEPERWVVGEKEMWSAPVVRREEEMVVGGGMWPSVGTTAAAQTTSGEEDSEAWARRARGRKMMQKKARRAEILAQIAAIEAGVDLTAVMEFRGKRLWRVGGGKERKMRREARGGGRDWLRFYESRDRHASRVMLRY</sequence>
<organism evidence="2 3">
    <name type="scientific">Bombardia bombarda</name>
    <dbReference type="NCBI Taxonomy" id="252184"/>
    <lineage>
        <taxon>Eukaryota</taxon>
        <taxon>Fungi</taxon>
        <taxon>Dikarya</taxon>
        <taxon>Ascomycota</taxon>
        <taxon>Pezizomycotina</taxon>
        <taxon>Sordariomycetes</taxon>
        <taxon>Sordariomycetidae</taxon>
        <taxon>Sordariales</taxon>
        <taxon>Lasiosphaeriaceae</taxon>
        <taxon>Bombardia</taxon>
    </lineage>
</organism>
<protein>
    <submittedName>
        <fullName evidence="2">Uncharacterized protein</fullName>
    </submittedName>
</protein>
<keyword evidence="3" id="KW-1185">Reference proteome</keyword>
<reference evidence="2" key="1">
    <citation type="submission" date="2023-06" db="EMBL/GenBank/DDBJ databases">
        <title>Genome-scale phylogeny and comparative genomics of the fungal order Sordariales.</title>
        <authorList>
            <consortium name="Lawrence Berkeley National Laboratory"/>
            <person name="Hensen N."/>
            <person name="Bonometti L."/>
            <person name="Westerberg I."/>
            <person name="Brannstrom I.O."/>
            <person name="Guillou S."/>
            <person name="Cros-Aarteil S."/>
            <person name="Calhoun S."/>
            <person name="Haridas S."/>
            <person name="Kuo A."/>
            <person name="Mondo S."/>
            <person name="Pangilinan J."/>
            <person name="Riley R."/>
            <person name="LaButti K."/>
            <person name="Andreopoulos B."/>
            <person name="Lipzen A."/>
            <person name="Chen C."/>
            <person name="Yanf M."/>
            <person name="Daum C."/>
            <person name="Ng V."/>
            <person name="Clum A."/>
            <person name="Steindorff A."/>
            <person name="Ohm R."/>
            <person name="Martin F."/>
            <person name="Silar P."/>
            <person name="Natvig D."/>
            <person name="Lalanne C."/>
            <person name="Gautier V."/>
            <person name="Ament-velasquez S.L."/>
            <person name="Kruys A."/>
            <person name="Hutchinson M.I."/>
            <person name="Powell A.J."/>
            <person name="Barry K."/>
            <person name="Miller A.N."/>
            <person name="Grigoriev I.V."/>
            <person name="Debuchy R."/>
            <person name="Gladieux P."/>
            <person name="Thoren M.H."/>
            <person name="Johannesson H."/>
        </authorList>
    </citation>
    <scope>NUCLEOTIDE SEQUENCE</scope>
    <source>
        <strain evidence="2">SMH3391-2</strain>
    </source>
</reference>
<feature type="region of interest" description="Disordered" evidence="1">
    <location>
        <begin position="1"/>
        <end position="21"/>
    </location>
</feature>
<feature type="region of interest" description="Disordered" evidence="1">
    <location>
        <begin position="418"/>
        <end position="470"/>
    </location>
</feature>
<dbReference type="AlphaFoldDB" id="A0AA40C8W4"/>
<name>A0AA40C8W4_9PEZI</name>
<feature type="compositionally biased region" description="Basic and acidic residues" evidence="1">
    <location>
        <begin position="426"/>
        <end position="439"/>
    </location>
</feature>
<proteinExistence type="predicted"/>
<evidence type="ECO:0000256" key="1">
    <source>
        <dbReference type="SAM" id="MobiDB-lite"/>
    </source>
</evidence>
<evidence type="ECO:0000313" key="2">
    <source>
        <dbReference type="EMBL" id="KAK0628909.1"/>
    </source>
</evidence>
<gene>
    <name evidence="2" type="ORF">B0T17DRAFT_614761</name>
</gene>
<dbReference type="EMBL" id="JAULSR010000002">
    <property type="protein sequence ID" value="KAK0628909.1"/>
    <property type="molecule type" value="Genomic_DNA"/>
</dbReference>
<feature type="region of interest" description="Disordered" evidence="1">
    <location>
        <begin position="298"/>
        <end position="359"/>
    </location>
</feature>
<feature type="region of interest" description="Disordered" evidence="1">
    <location>
        <begin position="263"/>
        <end position="285"/>
    </location>
</feature>
<feature type="compositionally biased region" description="Polar residues" evidence="1">
    <location>
        <begin position="298"/>
        <end position="312"/>
    </location>
</feature>
<feature type="compositionally biased region" description="Low complexity" evidence="1">
    <location>
        <begin position="443"/>
        <end position="462"/>
    </location>
</feature>